<feature type="region of interest" description="Disordered" evidence="1">
    <location>
        <begin position="64"/>
        <end position="209"/>
    </location>
</feature>
<accession>A0ABN9UA41</accession>
<dbReference type="Proteomes" id="UP001189429">
    <property type="component" value="Unassembled WGS sequence"/>
</dbReference>
<feature type="region of interest" description="Disordered" evidence="1">
    <location>
        <begin position="516"/>
        <end position="539"/>
    </location>
</feature>
<feature type="compositionally biased region" description="Basic residues" evidence="1">
    <location>
        <begin position="102"/>
        <end position="116"/>
    </location>
</feature>
<protein>
    <submittedName>
        <fullName evidence="2">Uncharacterized protein</fullName>
    </submittedName>
</protein>
<feature type="compositionally biased region" description="Low complexity" evidence="1">
    <location>
        <begin position="161"/>
        <end position="178"/>
    </location>
</feature>
<proteinExistence type="predicted"/>
<evidence type="ECO:0000256" key="1">
    <source>
        <dbReference type="SAM" id="MobiDB-lite"/>
    </source>
</evidence>
<feature type="compositionally biased region" description="Pro residues" evidence="1">
    <location>
        <begin position="191"/>
        <end position="200"/>
    </location>
</feature>
<feature type="compositionally biased region" description="Basic and acidic residues" evidence="1">
    <location>
        <begin position="147"/>
        <end position="156"/>
    </location>
</feature>
<feature type="compositionally biased region" description="Basic and acidic residues" evidence="1">
    <location>
        <begin position="22"/>
        <end position="38"/>
    </location>
</feature>
<feature type="region of interest" description="Disordered" evidence="1">
    <location>
        <begin position="1"/>
        <end position="50"/>
    </location>
</feature>
<reference evidence="2" key="1">
    <citation type="submission" date="2023-10" db="EMBL/GenBank/DDBJ databases">
        <authorList>
            <person name="Chen Y."/>
            <person name="Shah S."/>
            <person name="Dougan E. K."/>
            <person name="Thang M."/>
            <person name="Chan C."/>
        </authorList>
    </citation>
    <scope>NUCLEOTIDE SEQUENCE [LARGE SCALE GENOMIC DNA]</scope>
</reference>
<keyword evidence="3" id="KW-1185">Reference proteome</keyword>
<name>A0ABN9UA41_9DINO</name>
<evidence type="ECO:0000313" key="3">
    <source>
        <dbReference type="Proteomes" id="UP001189429"/>
    </source>
</evidence>
<feature type="compositionally biased region" description="Basic and acidic residues" evidence="1">
    <location>
        <begin position="84"/>
        <end position="95"/>
    </location>
</feature>
<feature type="compositionally biased region" description="Basic residues" evidence="1">
    <location>
        <begin position="124"/>
        <end position="135"/>
    </location>
</feature>
<evidence type="ECO:0000313" key="2">
    <source>
        <dbReference type="EMBL" id="CAK0855738.1"/>
    </source>
</evidence>
<dbReference type="EMBL" id="CAUYUJ010015571">
    <property type="protein sequence ID" value="CAK0855738.1"/>
    <property type="molecule type" value="Genomic_DNA"/>
</dbReference>
<comment type="caution">
    <text evidence="2">The sequence shown here is derived from an EMBL/GenBank/DDBJ whole genome shotgun (WGS) entry which is preliminary data.</text>
</comment>
<organism evidence="2 3">
    <name type="scientific">Prorocentrum cordatum</name>
    <dbReference type="NCBI Taxonomy" id="2364126"/>
    <lineage>
        <taxon>Eukaryota</taxon>
        <taxon>Sar</taxon>
        <taxon>Alveolata</taxon>
        <taxon>Dinophyceae</taxon>
        <taxon>Prorocentrales</taxon>
        <taxon>Prorocentraceae</taxon>
        <taxon>Prorocentrum</taxon>
    </lineage>
</organism>
<sequence length="539" mass="57029">MINHQKRQPPTSSCPKPVTGRDLSEGAEKQRKAEREGSGEGQTIVQCAAREVPTPCLGVAFVALGPRSMARGRTAGPRGPNRGEAPEETKSEPRAKAAQQRPPRRRATLACRRRWSARSAAQRRAPRARGRPSRAHARDAPPAGSTRRPERTEEAAQGKQGARARVRGPAGRGAAADGEATKAGISLQRLPRPPPPPSPPSLGACQGCARGSSSGLKRELGLALLEEADDLVGRSDASVVVCLDGLGAHLLLGEDHPLHVLVPNDRLRLLLRLEADVAQVAEVGPLLQHLEHLPLVHNLHPCSVDQGAALGHFEQQLLVDGLLGLRSQRHVQRHVLVLEEVRHGVHRLGAHFLDGVLRDVGVVGVQDHAEACCQLPHRPGDGPVAVEGDAAADELEAAGAVVVVAGACQHHAEHQLGDGVRVLPWGVHRRDRLRLTGLQVDVIVPSAGPHDDFQLRGLLQDRGVHDVAADDHGVHVGHGGQELVLALVVLQLLHGVLGLVEGGLDLGHRVGRKGPSRSPAALCAPCPPRPPLSEVSAGS</sequence>
<gene>
    <name evidence="2" type="ORF">PCOR1329_LOCUS46318</name>
</gene>